<proteinExistence type="inferred from homology"/>
<keyword evidence="5" id="KW-1003">Cell membrane</keyword>
<dbReference type="SUPFAM" id="SSF74653">
    <property type="entry name" value="TolA/TonB C-terminal domain"/>
    <property type="match status" value="1"/>
</dbReference>
<reference evidence="7 8" key="1">
    <citation type="journal article" date="2014" name="Int. J. Syst. Evol. Microbiol.">
        <title>Complete genome sequence of Corynebacterium casei LMG S-19264T (=DSM 44701T), isolated from a smear-ripened cheese.</title>
        <authorList>
            <consortium name="US DOE Joint Genome Institute (JGI-PGF)"/>
            <person name="Walter F."/>
            <person name="Albersmeier A."/>
            <person name="Kalinowski J."/>
            <person name="Ruckert C."/>
        </authorList>
    </citation>
    <scope>NUCLEOTIDE SEQUENCE [LARGE SCALE GENOMIC DNA]</scope>
    <source>
        <strain evidence="7 8">NBRC 112785</strain>
    </source>
</reference>
<accession>A0AA37WWH3</accession>
<evidence type="ECO:0000259" key="6">
    <source>
        <dbReference type="PROSITE" id="PS52015"/>
    </source>
</evidence>
<dbReference type="InterPro" id="IPR003538">
    <property type="entry name" value="TonB"/>
</dbReference>
<keyword evidence="5" id="KW-0997">Cell inner membrane</keyword>
<dbReference type="GO" id="GO:0015891">
    <property type="term" value="P:siderophore transport"/>
    <property type="evidence" value="ECO:0007669"/>
    <property type="project" value="InterPro"/>
</dbReference>
<comment type="similarity">
    <text evidence="5">Belongs to the TonB family.</text>
</comment>
<dbReference type="NCBIfam" id="TIGR01352">
    <property type="entry name" value="tonB_Cterm"/>
    <property type="match status" value="1"/>
</dbReference>
<dbReference type="GO" id="GO:0015031">
    <property type="term" value="P:protein transport"/>
    <property type="evidence" value="ECO:0007669"/>
    <property type="project" value="UniProtKB-UniRule"/>
</dbReference>
<dbReference type="Pfam" id="PF03544">
    <property type="entry name" value="TonB_C"/>
    <property type="match status" value="1"/>
</dbReference>
<dbReference type="GO" id="GO:0055085">
    <property type="term" value="P:transmembrane transport"/>
    <property type="evidence" value="ECO:0007669"/>
    <property type="project" value="InterPro"/>
</dbReference>
<sequence length="209" mass="23704">MKAARKGAEGFVKLGFSIDIRGGVQDIVVLDSKPANLFEKEAIRALKKWKFAPAKKNGRAYTPAVLVEVIKFKLNDDEDDSSEDKQLAARKALEASEQRALLESQYCDYLQRVKGNWLERRTSKYQPGDTICTFYNSYGFVEQDLGDRAKVILLGKLGDQYESGFFFGGTPFEHFKNYGEKVVISSKSEQKTTWVDKDQIATCSFQERI</sequence>
<keyword evidence="5" id="KW-0813">Transport</keyword>
<keyword evidence="5" id="KW-0735">Signal-anchor</keyword>
<dbReference type="PRINTS" id="PR01374">
    <property type="entry name" value="TONBPROTEIN"/>
</dbReference>
<dbReference type="Proteomes" id="UP001157439">
    <property type="component" value="Unassembled WGS sequence"/>
</dbReference>
<keyword evidence="3" id="KW-1133">Transmembrane helix</keyword>
<comment type="function">
    <text evidence="5">Interacts with outer membrane receptor proteins that carry out high-affinity binding and energy dependent uptake into the periplasmic space of specific substrates. It could act to transduce energy from the cytoplasmic membrane to specific energy-requiring processes in the outer membrane, resulting in the release into the periplasm of ligands bound by these outer membrane proteins.</text>
</comment>
<comment type="subcellular location">
    <subcellularLocation>
        <location evidence="5">Cell inner membrane</location>
        <topology evidence="5">Single-pass membrane protein</topology>
        <orientation evidence="5">Periplasmic side</orientation>
    </subcellularLocation>
    <subcellularLocation>
        <location evidence="1">Membrane</location>
        <topology evidence="1">Single-pass membrane protein</topology>
    </subcellularLocation>
</comment>
<feature type="domain" description="TonB C-terminal" evidence="6">
    <location>
        <begin position="1"/>
        <end position="81"/>
    </location>
</feature>
<evidence type="ECO:0000256" key="5">
    <source>
        <dbReference type="RuleBase" id="RU362123"/>
    </source>
</evidence>
<protein>
    <recommendedName>
        <fullName evidence="5">Protein TonB</fullName>
    </recommendedName>
</protein>
<dbReference type="GO" id="GO:0005886">
    <property type="term" value="C:plasma membrane"/>
    <property type="evidence" value="ECO:0007669"/>
    <property type="project" value="UniProtKB-SubCell"/>
</dbReference>
<name>A0AA37WWH3_9GAMM</name>
<dbReference type="EMBL" id="BSPO01000002">
    <property type="protein sequence ID" value="GLS83507.1"/>
    <property type="molecule type" value="Genomic_DNA"/>
</dbReference>
<gene>
    <name evidence="7" type="ORF">GCM10007894_14840</name>
</gene>
<keyword evidence="2" id="KW-0812">Transmembrane</keyword>
<dbReference type="GO" id="GO:0031992">
    <property type="term" value="F:energy transducer activity"/>
    <property type="evidence" value="ECO:0007669"/>
    <property type="project" value="InterPro"/>
</dbReference>
<evidence type="ECO:0000313" key="7">
    <source>
        <dbReference type="EMBL" id="GLS83507.1"/>
    </source>
</evidence>
<keyword evidence="5" id="KW-0653">Protein transport</keyword>
<keyword evidence="4" id="KW-0472">Membrane</keyword>
<evidence type="ECO:0000256" key="4">
    <source>
        <dbReference type="ARBA" id="ARBA00023136"/>
    </source>
</evidence>
<organism evidence="7 8">
    <name type="scientific">Paraferrimonas haliotis</name>
    <dbReference type="NCBI Taxonomy" id="2013866"/>
    <lineage>
        <taxon>Bacteria</taxon>
        <taxon>Pseudomonadati</taxon>
        <taxon>Pseudomonadota</taxon>
        <taxon>Gammaproteobacteria</taxon>
        <taxon>Alteromonadales</taxon>
        <taxon>Ferrimonadaceae</taxon>
        <taxon>Paraferrimonas</taxon>
    </lineage>
</organism>
<evidence type="ECO:0000256" key="1">
    <source>
        <dbReference type="ARBA" id="ARBA00004167"/>
    </source>
</evidence>
<keyword evidence="8" id="KW-1185">Reference proteome</keyword>
<dbReference type="Gene3D" id="3.30.2420.10">
    <property type="entry name" value="TonB"/>
    <property type="match status" value="1"/>
</dbReference>
<dbReference type="InterPro" id="IPR037682">
    <property type="entry name" value="TonB_C"/>
</dbReference>
<comment type="caution">
    <text evidence="7">The sequence shown here is derived from an EMBL/GenBank/DDBJ whole genome shotgun (WGS) entry which is preliminary data.</text>
</comment>
<dbReference type="PROSITE" id="PS52015">
    <property type="entry name" value="TONB_CTD"/>
    <property type="match status" value="1"/>
</dbReference>
<evidence type="ECO:0000313" key="8">
    <source>
        <dbReference type="Proteomes" id="UP001157439"/>
    </source>
</evidence>
<evidence type="ECO:0000256" key="2">
    <source>
        <dbReference type="ARBA" id="ARBA00022692"/>
    </source>
</evidence>
<dbReference type="GO" id="GO:0030288">
    <property type="term" value="C:outer membrane-bounded periplasmic space"/>
    <property type="evidence" value="ECO:0007669"/>
    <property type="project" value="InterPro"/>
</dbReference>
<evidence type="ECO:0000256" key="3">
    <source>
        <dbReference type="ARBA" id="ARBA00022989"/>
    </source>
</evidence>
<dbReference type="InterPro" id="IPR006260">
    <property type="entry name" value="TonB/TolA_C"/>
</dbReference>
<dbReference type="AlphaFoldDB" id="A0AA37WWH3"/>